<gene>
    <name evidence="6" type="ORF">PanWU01x14_225830</name>
</gene>
<sequence length="112" mass="12761">MKSMFSELTFNIMMRMVAGKRYYGDEVSDMEEARKFRKIMKEAFTYGGAANPGDFLPVLNWFGNEGGGGYMEHLESSLECINRVLLPPFCIRQKRNNSSGGGYMEYLESSLE</sequence>
<dbReference type="PANTHER" id="PTHR47947:SF3">
    <property type="entry name" value="CYTOCHROME P450 81D1-LIKE"/>
    <property type="match status" value="1"/>
</dbReference>
<evidence type="ECO:0000256" key="5">
    <source>
        <dbReference type="ARBA" id="ARBA00023033"/>
    </source>
</evidence>
<dbReference type="InterPro" id="IPR050651">
    <property type="entry name" value="Plant_Cytochrome_P450_Monoox"/>
</dbReference>
<keyword evidence="7" id="KW-1185">Reference proteome</keyword>
<name>A0A2P5BMD1_PARAD</name>
<evidence type="ECO:0000313" key="7">
    <source>
        <dbReference type="Proteomes" id="UP000237105"/>
    </source>
</evidence>
<keyword evidence="1" id="KW-0349">Heme</keyword>
<evidence type="ECO:0000256" key="4">
    <source>
        <dbReference type="ARBA" id="ARBA00023004"/>
    </source>
</evidence>
<keyword evidence="4" id="KW-0408">Iron</keyword>
<dbReference type="AlphaFoldDB" id="A0A2P5BMD1"/>
<evidence type="ECO:0000256" key="2">
    <source>
        <dbReference type="ARBA" id="ARBA00022723"/>
    </source>
</evidence>
<evidence type="ECO:0000256" key="3">
    <source>
        <dbReference type="ARBA" id="ARBA00023002"/>
    </source>
</evidence>
<comment type="caution">
    <text evidence="6">The sequence shown here is derived from an EMBL/GenBank/DDBJ whole genome shotgun (WGS) entry which is preliminary data.</text>
</comment>
<dbReference type="Gene3D" id="1.10.630.10">
    <property type="entry name" value="Cytochrome P450"/>
    <property type="match status" value="1"/>
</dbReference>
<dbReference type="SUPFAM" id="SSF48264">
    <property type="entry name" value="Cytochrome P450"/>
    <property type="match status" value="1"/>
</dbReference>
<dbReference type="OrthoDB" id="1055148at2759"/>
<dbReference type="PANTHER" id="PTHR47947">
    <property type="entry name" value="CYTOCHROME P450 82C3-RELATED"/>
    <property type="match status" value="1"/>
</dbReference>
<keyword evidence="3" id="KW-0560">Oxidoreductase</keyword>
<dbReference type="GO" id="GO:0016705">
    <property type="term" value="F:oxidoreductase activity, acting on paired donors, with incorporation or reduction of molecular oxygen"/>
    <property type="evidence" value="ECO:0007669"/>
    <property type="project" value="InterPro"/>
</dbReference>
<accession>A0A2P5BMD1</accession>
<keyword evidence="5" id="KW-0503">Monooxygenase</keyword>
<proteinExistence type="predicted"/>
<evidence type="ECO:0000256" key="1">
    <source>
        <dbReference type="ARBA" id="ARBA00022617"/>
    </source>
</evidence>
<dbReference type="STRING" id="3476.A0A2P5BMD1"/>
<dbReference type="GO" id="GO:0004497">
    <property type="term" value="F:monooxygenase activity"/>
    <property type="evidence" value="ECO:0007669"/>
    <property type="project" value="UniProtKB-KW"/>
</dbReference>
<organism evidence="6 7">
    <name type="scientific">Parasponia andersonii</name>
    <name type="common">Sponia andersonii</name>
    <dbReference type="NCBI Taxonomy" id="3476"/>
    <lineage>
        <taxon>Eukaryota</taxon>
        <taxon>Viridiplantae</taxon>
        <taxon>Streptophyta</taxon>
        <taxon>Embryophyta</taxon>
        <taxon>Tracheophyta</taxon>
        <taxon>Spermatophyta</taxon>
        <taxon>Magnoliopsida</taxon>
        <taxon>eudicotyledons</taxon>
        <taxon>Gunneridae</taxon>
        <taxon>Pentapetalae</taxon>
        <taxon>rosids</taxon>
        <taxon>fabids</taxon>
        <taxon>Rosales</taxon>
        <taxon>Cannabaceae</taxon>
        <taxon>Parasponia</taxon>
    </lineage>
</organism>
<reference evidence="7" key="1">
    <citation type="submission" date="2016-06" db="EMBL/GenBank/DDBJ databases">
        <title>Parallel loss of symbiosis genes in relatives of nitrogen-fixing non-legume Parasponia.</title>
        <authorList>
            <person name="Van Velzen R."/>
            <person name="Holmer R."/>
            <person name="Bu F."/>
            <person name="Rutten L."/>
            <person name="Van Zeijl A."/>
            <person name="Liu W."/>
            <person name="Santuari L."/>
            <person name="Cao Q."/>
            <person name="Sharma T."/>
            <person name="Shen D."/>
            <person name="Roswanjaya Y."/>
            <person name="Wardhani T."/>
            <person name="Kalhor M.S."/>
            <person name="Jansen J."/>
            <person name="Van den Hoogen J."/>
            <person name="Gungor B."/>
            <person name="Hartog M."/>
            <person name="Hontelez J."/>
            <person name="Verver J."/>
            <person name="Yang W.-C."/>
            <person name="Schijlen E."/>
            <person name="Repin R."/>
            <person name="Schilthuizen M."/>
            <person name="Schranz E."/>
            <person name="Heidstra R."/>
            <person name="Miyata K."/>
            <person name="Fedorova E."/>
            <person name="Kohlen W."/>
            <person name="Bisseling T."/>
            <person name="Smit S."/>
            <person name="Geurts R."/>
        </authorList>
    </citation>
    <scope>NUCLEOTIDE SEQUENCE [LARGE SCALE GENOMIC DNA]</scope>
    <source>
        <strain evidence="7">cv. WU1-14</strain>
    </source>
</reference>
<dbReference type="GO" id="GO:0005506">
    <property type="term" value="F:iron ion binding"/>
    <property type="evidence" value="ECO:0007669"/>
    <property type="project" value="InterPro"/>
</dbReference>
<dbReference type="Proteomes" id="UP000237105">
    <property type="component" value="Unassembled WGS sequence"/>
</dbReference>
<dbReference type="EMBL" id="JXTB01000251">
    <property type="protein sequence ID" value="PON49946.1"/>
    <property type="molecule type" value="Genomic_DNA"/>
</dbReference>
<dbReference type="GO" id="GO:0020037">
    <property type="term" value="F:heme binding"/>
    <property type="evidence" value="ECO:0007669"/>
    <property type="project" value="InterPro"/>
</dbReference>
<keyword evidence="2" id="KW-0479">Metal-binding</keyword>
<evidence type="ECO:0000313" key="6">
    <source>
        <dbReference type="EMBL" id="PON49946.1"/>
    </source>
</evidence>
<protein>
    <submittedName>
        <fullName evidence="6">Cytochrome P</fullName>
    </submittedName>
</protein>
<dbReference type="InterPro" id="IPR036396">
    <property type="entry name" value="Cyt_P450_sf"/>
</dbReference>